<dbReference type="PANTHER" id="PTHR12381">
    <property type="entry name" value="HETEROGENEOUS NUCLEAR RIBONUCLEOPROTEIN U FAMILY MEMBER"/>
    <property type="match status" value="1"/>
</dbReference>
<feature type="compositionally biased region" description="Basic and acidic residues" evidence="1">
    <location>
        <begin position="1016"/>
        <end position="1029"/>
    </location>
</feature>
<dbReference type="AlphaFoldDB" id="A0AAD9KUU1"/>
<accession>A0AAD9KUU1</accession>
<feature type="compositionally biased region" description="Polar residues" evidence="1">
    <location>
        <begin position="652"/>
        <end position="663"/>
    </location>
</feature>
<feature type="compositionally biased region" description="Gly residues" evidence="1">
    <location>
        <begin position="1175"/>
        <end position="1187"/>
    </location>
</feature>
<organism evidence="3 4">
    <name type="scientific">Ridgeia piscesae</name>
    <name type="common">Tubeworm</name>
    <dbReference type="NCBI Taxonomy" id="27915"/>
    <lineage>
        <taxon>Eukaryota</taxon>
        <taxon>Metazoa</taxon>
        <taxon>Spiralia</taxon>
        <taxon>Lophotrochozoa</taxon>
        <taxon>Annelida</taxon>
        <taxon>Polychaeta</taxon>
        <taxon>Sedentaria</taxon>
        <taxon>Canalipalpata</taxon>
        <taxon>Sabellida</taxon>
        <taxon>Siboglinidae</taxon>
        <taxon>Ridgeia</taxon>
    </lineage>
</organism>
<feature type="compositionally biased region" description="Pro residues" evidence="1">
    <location>
        <begin position="1069"/>
        <end position="1090"/>
    </location>
</feature>
<name>A0AAD9KUU1_RIDPI</name>
<feature type="compositionally biased region" description="Basic and acidic residues" evidence="1">
    <location>
        <begin position="773"/>
        <end position="788"/>
    </location>
</feature>
<dbReference type="Pfam" id="PF13671">
    <property type="entry name" value="AAA_33"/>
    <property type="match status" value="1"/>
</dbReference>
<feature type="compositionally biased region" description="Basic and acidic residues" evidence="1">
    <location>
        <begin position="1049"/>
        <end position="1062"/>
    </location>
</feature>
<feature type="compositionally biased region" description="Gly residues" evidence="1">
    <location>
        <begin position="993"/>
        <end position="1013"/>
    </location>
</feature>
<dbReference type="SUPFAM" id="SSF49899">
    <property type="entry name" value="Concanavalin A-like lectins/glucanases"/>
    <property type="match status" value="1"/>
</dbReference>
<gene>
    <name evidence="3" type="ORF">NP493_615g01008</name>
</gene>
<dbReference type="InterPro" id="IPR027417">
    <property type="entry name" value="P-loop_NTPase"/>
</dbReference>
<dbReference type="GO" id="GO:0003723">
    <property type="term" value="F:RNA binding"/>
    <property type="evidence" value="ECO:0007669"/>
    <property type="project" value="TreeGrafter"/>
</dbReference>
<reference evidence="3" key="1">
    <citation type="journal article" date="2023" name="Mol. Biol. Evol.">
        <title>Third-Generation Sequencing Reveals the Adaptive Role of the Epigenome in Three Deep-Sea Polychaetes.</title>
        <authorList>
            <person name="Perez M."/>
            <person name="Aroh O."/>
            <person name="Sun Y."/>
            <person name="Lan Y."/>
            <person name="Juniper S.K."/>
            <person name="Young C.R."/>
            <person name="Angers B."/>
            <person name="Qian P.Y."/>
        </authorList>
    </citation>
    <scope>NUCLEOTIDE SEQUENCE</scope>
    <source>
        <strain evidence="3">R07B-5</strain>
    </source>
</reference>
<comment type="caution">
    <text evidence="3">The sequence shown here is derived from an EMBL/GenBank/DDBJ whole genome shotgun (WGS) entry which is preliminary data.</text>
</comment>
<dbReference type="SUPFAM" id="SSF52540">
    <property type="entry name" value="P-loop containing nucleoside triphosphate hydrolases"/>
    <property type="match status" value="1"/>
</dbReference>
<evidence type="ECO:0000313" key="4">
    <source>
        <dbReference type="Proteomes" id="UP001209878"/>
    </source>
</evidence>
<dbReference type="Proteomes" id="UP001209878">
    <property type="component" value="Unassembled WGS sequence"/>
</dbReference>
<evidence type="ECO:0000256" key="1">
    <source>
        <dbReference type="SAM" id="MobiDB-lite"/>
    </source>
</evidence>
<protein>
    <recommendedName>
        <fullName evidence="2">SPRY domain-containing protein</fullName>
    </recommendedName>
</protein>
<proteinExistence type="predicted"/>
<dbReference type="InterPro" id="IPR013320">
    <property type="entry name" value="ConA-like_dom_sf"/>
</dbReference>
<evidence type="ECO:0000313" key="3">
    <source>
        <dbReference type="EMBL" id="KAK2177163.1"/>
    </source>
</evidence>
<feature type="domain" description="SPRY" evidence="2">
    <location>
        <begin position="11"/>
        <end position="115"/>
    </location>
</feature>
<dbReference type="InterPro" id="IPR003877">
    <property type="entry name" value="SPRY_dom"/>
</dbReference>
<evidence type="ECO:0000259" key="2">
    <source>
        <dbReference type="SMART" id="SM00449"/>
    </source>
</evidence>
<feature type="compositionally biased region" description="Polar residues" evidence="1">
    <location>
        <begin position="627"/>
        <end position="639"/>
    </location>
</feature>
<dbReference type="SMART" id="SM00449">
    <property type="entry name" value="SPRY"/>
    <property type="match status" value="1"/>
</dbReference>
<dbReference type="EMBL" id="JAODUO010000615">
    <property type="protein sequence ID" value="KAK2177163.1"/>
    <property type="molecule type" value="Genomic_DNA"/>
</dbReference>
<feature type="compositionally biased region" description="Basic and acidic residues" evidence="1">
    <location>
        <begin position="640"/>
        <end position="651"/>
    </location>
</feature>
<feature type="compositionally biased region" description="Low complexity" evidence="1">
    <location>
        <begin position="606"/>
        <end position="626"/>
    </location>
</feature>
<dbReference type="Pfam" id="PF00622">
    <property type="entry name" value="SPRY"/>
    <property type="match status" value="1"/>
</dbReference>
<feature type="compositionally biased region" description="Gly residues" evidence="1">
    <location>
        <begin position="1146"/>
        <end position="1157"/>
    </location>
</feature>
<dbReference type="Gene3D" id="2.60.120.920">
    <property type="match status" value="1"/>
</dbReference>
<keyword evidence="4" id="KW-1185">Reference proteome</keyword>
<dbReference type="InterPro" id="IPR043136">
    <property type="entry name" value="B30.2/SPRY_sf"/>
</dbReference>
<dbReference type="GO" id="GO:0000380">
    <property type="term" value="P:alternative mRNA splicing, via spliceosome"/>
    <property type="evidence" value="ECO:0007669"/>
    <property type="project" value="TreeGrafter"/>
</dbReference>
<feature type="compositionally biased region" description="Basic and acidic residues" evidence="1">
    <location>
        <begin position="801"/>
        <end position="861"/>
    </location>
</feature>
<feature type="region of interest" description="Disordered" evidence="1">
    <location>
        <begin position="580"/>
        <end position="1200"/>
    </location>
</feature>
<feature type="compositionally biased region" description="Polar residues" evidence="1">
    <location>
        <begin position="911"/>
        <end position="921"/>
    </location>
</feature>
<feature type="compositionally biased region" description="Pro residues" evidence="1">
    <location>
        <begin position="1191"/>
        <end position="1200"/>
    </location>
</feature>
<feature type="compositionally biased region" description="Polar residues" evidence="1">
    <location>
        <begin position="707"/>
        <end position="717"/>
    </location>
</feature>
<feature type="compositionally biased region" description="Basic and acidic residues" evidence="1">
    <location>
        <begin position="975"/>
        <end position="991"/>
    </location>
</feature>
<feature type="compositionally biased region" description="Gly residues" evidence="1">
    <location>
        <begin position="1091"/>
        <end position="1104"/>
    </location>
</feature>
<sequence length="1200" mass="129969">MFDFFNVYCIYQCHYICHRLVLGEEPDSYGYGGTGKFSFNNKFSNYGERFGKGDVIMVLIDLDTQQPSLSYAKNGVWLGVAHQINDWRPGCKEAALFPHILTKNCRFEVNFGQRVPWYPPPAGFVYPDQFMPMERIRGMVAPSSKAECEMIMMVGLPGSGKTTWCLNQSKESPEKRYNVIGSDTLIDKMKVMGLPRKRNYHGRWDVLISKATSCLNKLFQIASKRKRNYILDQTNVYASARKRKMKNFAGFQRVCAVMQPDDQELQQRSWKRTHEDGKYVPDSAVAEMKSNYTLPQDSDPYIDKIIWVDLTRDTAQRLVDQYNLEGREATAPPKRPLQEAAFGQPQAAWMGASADQYAMYGGQQVWASQFGRQPPPPPPQDVASAPEKKQKVDTGGSALDFIKQEYAEAYSAEAHQVVQPPPPGSAVTYAAAGMYGVAGLQGVAVMPSMPSAYERLLGESQRAAVAQSMYGAALYQPALAAPVKGIYGYPGLADGGQLSQSYLQQQQQLQLQQQLQQRKAGMALAWSTAASSGKPIAQSAVSGIISGYPAITDQWPEDYADKVDGLAKVALQARAVRPEDGFGATGQKTDYSSYGKAKSNEERQTSVSVASSGSGYYRSYGNNSYGDPSSTEASGGQSWKQDKRESAKGESDNWQEWGDQNRSGGFGRLGNNSQSWSGAGYGGGGRVKQEADDAGRRNEKPRKSRWEPQTSNDTTPPSERPGILGSYTGGQQGGGGGQDRRSDGRSWGRGSSDQGSNRSGGFGGQTVSSEWRAAPRDTDSRTDRRGSDRGFSSRGNFSDRSQSDRGRSDSRSFPDRAPVKEESSFQDRSRQFGLSRRDDNRSFQDRDKSGRGFGSSHDDGRSFGSEGGSRQYPNRDACRNGDQDSRYRDNPNQSTPPGDRFASRGDRPAQGGSNEYSQVQSRGDRPGAPSGDKKMDFRGRGGPPGDNKMDFRGRGAPSGDSKMEFRGRGGPPADSRMDFQGQRERLGDVGKGDYQGRGPPSGNGFQGRGGQSGGQEDNRARPGATDKNDSGVSSNRIGQDKSGSGQGDGEDKKLEVKMEDNKQSLLGSKPPPHDGPPPIKPHPMDGPPPGFGRGGFSPRGGRGGMRPPFGMPPGPPPPRPGMFRGPPPPGRGGPRFGGPPPPPRPGFGGPRGPGGGVHPLMGGPRGGFRPPGPGGPGGRGGRGGFGGPPRWQRPPRPPLM</sequence>
<dbReference type="Gene3D" id="3.40.50.300">
    <property type="entry name" value="P-loop containing nucleotide triphosphate hydrolases"/>
    <property type="match status" value="1"/>
</dbReference>
<feature type="compositionally biased region" description="Basic and acidic residues" evidence="1">
    <location>
        <begin position="687"/>
        <end position="698"/>
    </location>
</feature>
<feature type="compositionally biased region" description="Pro residues" evidence="1">
    <location>
        <begin position="1109"/>
        <end position="1145"/>
    </location>
</feature>
<dbReference type="GO" id="GO:0005634">
    <property type="term" value="C:nucleus"/>
    <property type="evidence" value="ECO:0007669"/>
    <property type="project" value="TreeGrafter"/>
</dbReference>
<feature type="compositionally biased region" description="Low complexity" evidence="1">
    <location>
        <begin position="789"/>
        <end position="800"/>
    </location>
</feature>
<feature type="region of interest" description="Disordered" evidence="1">
    <location>
        <begin position="368"/>
        <end position="394"/>
    </location>
</feature>
<feature type="compositionally biased region" description="Gly residues" evidence="1">
    <location>
        <begin position="727"/>
        <end position="737"/>
    </location>
</feature>
<dbReference type="PANTHER" id="PTHR12381:SF56">
    <property type="entry name" value="B30.2_SPRY DOMAIN-CONTAINING PROTEIN-RELATED"/>
    <property type="match status" value="1"/>
</dbReference>
<feature type="compositionally biased region" description="Basic and acidic residues" evidence="1">
    <location>
        <begin position="876"/>
        <end position="889"/>
    </location>
</feature>